<reference evidence="6 7" key="1">
    <citation type="journal article" date="2007" name="Nature">
        <title>Evolution of genes and genomes on the Drosophila phylogeny.</title>
        <authorList>
            <consortium name="Drosophila 12 Genomes Consortium"/>
            <person name="Clark A.G."/>
            <person name="Eisen M.B."/>
            <person name="Smith D.R."/>
            <person name="Bergman C.M."/>
            <person name="Oliver B."/>
            <person name="Markow T.A."/>
            <person name="Kaufman T.C."/>
            <person name="Kellis M."/>
            <person name="Gelbart W."/>
            <person name="Iyer V.N."/>
            <person name="Pollard D.A."/>
            <person name="Sackton T.B."/>
            <person name="Larracuente A.M."/>
            <person name="Singh N.D."/>
            <person name="Abad J.P."/>
            <person name="Abt D.N."/>
            <person name="Adryan B."/>
            <person name="Aguade M."/>
            <person name="Akashi H."/>
            <person name="Anderson W.W."/>
            <person name="Aquadro C.F."/>
            <person name="Ardell D.H."/>
            <person name="Arguello R."/>
            <person name="Artieri C.G."/>
            <person name="Barbash D.A."/>
            <person name="Barker D."/>
            <person name="Barsanti P."/>
            <person name="Batterham P."/>
            <person name="Batzoglou S."/>
            <person name="Begun D."/>
            <person name="Bhutkar A."/>
            <person name="Blanco E."/>
            <person name="Bosak S.A."/>
            <person name="Bradley R.K."/>
            <person name="Brand A.D."/>
            <person name="Brent M.R."/>
            <person name="Brooks A.N."/>
            <person name="Brown R.H."/>
            <person name="Butlin R.K."/>
            <person name="Caggese C."/>
            <person name="Calvi B.R."/>
            <person name="Bernardo de Carvalho A."/>
            <person name="Caspi A."/>
            <person name="Castrezana S."/>
            <person name="Celniker S.E."/>
            <person name="Chang J.L."/>
            <person name="Chapple C."/>
            <person name="Chatterji S."/>
            <person name="Chinwalla A."/>
            <person name="Civetta A."/>
            <person name="Clifton S.W."/>
            <person name="Comeron J.M."/>
            <person name="Costello J.C."/>
            <person name="Coyne J.A."/>
            <person name="Daub J."/>
            <person name="David R.G."/>
            <person name="Delcher A.L."/>
            <person name="Delehaunty K."/>
            <person name="Do C.B."/>
            <person name="Ebling H."/>
            <person name="Edwards K."/>
            <person name="Eickbush T."/>
            <person name="Evans J.D."/>
            <person name="Filipski A."/>
            <person name="Findeiss S."/>
            <person name="Freyhult E."/>
            <person name="Fulton L."/>
            <person name="Fulton R."/>
            <person name="Garcia A.C."/>
            <person name="Gardiner A."/>
            <person name="Garfield D.A."/>
            <person name="Garvin B.E."/>
            <person name="Gibson G."/>
            <person name="Gilbert D."/>
            <person name="Gnerre S."/>
            <person name="Godfrey J."/>
            <person name="Good R."/>
            <person name="Gotea V."/>
            <person name="Gravely B."/>
            <person name="Greenberg A.J."/>
            <person name="Griffiths-Jones S."/>
            <person name="Gross S."/>
            <person name="Guigo R."/>
            <person name="Gustafson E.A."/>
            <person name="Haerty W."/>
            <person name="Hahn M.W."/>
            <person name="Halligan D.L."/>
            <person name="Halpern A.L."/>
            <person name="Halter G.M."/>
            <person name="Han M.V."/>
            <person name="Heger A."/>
            <person name="Hillier L."/>
            <person name="Hinrichs A.S."/>
            <person name="Holmes I."/>
            <person name="Hoskins R.A."/>
            <person name="Hubisz M.J."/>
            <person name="Hultmark D."/>
            <person name="Huntley M.A."/>
            <person name="Jaffe D.B."/>
            <person name="Jagadeeshan S."/>
            <person name="Jeck W.R."/>
            <person name="Johnson J."/>
            <person name="Jones C.D."/>
            <person name="Jordan W.C."/>
            <person name="Karpen G.H."/>
            <person name="Kataoka E."/>
            <person name="Keightley P.D."/>
            <person name="Kheradpour P."/>
            <person name="Kirkness E.F."/>
            <person name="Koerich L.B."/>
            <person name="Kristiansen K."/>
            <person name="Kudrna D."/>
            <person name="Kulathinal R.J."/>
            <person name="Kumar S."/>
            <person name="Kwok R."/>
            <person name="Lander E."/>
            <person name="Langley C.H."/>
            <person name="Lapoint R."/>
            <person name="Lazzaro B.P."/>
            <person name="Lee S.J."/>
            <person name="Levesque L."/>
            <person name="Li R."/>
            <person name="Lin C.F."/>
            <person name="Lin M.F."/>
            <person name="Lindblad-Toh K."/>
            <person name="Llopart A."/>
            <person name="Long M."/>
            <person name="Low L."/>
            <person name="Lozovsky E."/>
            <person name="Lu J."/>
            <person name="Luo M."/>
            <person name="Machado C.A."/>
            <person name="Makalowski W."/>
            <person name="Marzo M."/>
            <person name="Matsuda M."/>
            <person name="Matzkin L."/>
            <person name="McAllister B."/>
            <person name="McBride C.S."/>
            <person name="McKernan B."/>
            <person name="McKernan K."/>
            <person name="Mendez-Lago M."/>
            <person name="Minx P."/>
            <person name="Mollenhauer M.U."/>
            <person name="Montooth K."/>
            <person name="Mount S.M."/>
            <person name="Mu X."/>
            <person name="Myers E."/>
            <person name="Negre B."/>
            <person name="Newfeld S."/>
            <person name="Nielsen R."/>
            <person name="Noor M.A."/>
            <person name="O'Grady P."/>
            <person name="Pachter L."/>
            <person name="Papaceit M."/>
            <person name="Parisi M.J."/>
            <person name="Parisi M."/>
            <person name="Parts L."/>
            <person name="Pedersen J.S."/>
            <person name="Pesole G."/>
            <person name="Phillippy A.M."/>
            <person name="Ponting C.P."/>
            <person name="Pop M."/>
            <person name="Porcelli D."/>
            <person name="Powell J.R."/>
            <person name="Prohaska S."/>
            <person name="Pruitt K."/>
            <person name="Puig M."/>
            <person name="Quesneville H."/>
            <person name="Ram K.R."/>
            <person name="Rand D."/>
            <person name="Rasmussen M.D."/>
            <person name="Reed L.K."/>
            <person name="Reenan R."/>
            <person name="Reily A."/>
            <person name="Remington K.A."/>
            <person name="Rieger T.T."/>
            <person name="Ritchie M.G."/>
            <person name="Robin C."/>
            <person name="Rogers Y.H."/>
            <person name="Rohde C."/>
            <person name="Rozas J."/>
            <person name="Rubenfield M.J."/>
            <person name="Ruiz A."/>
            <person name="Russo S."/>
            <person name="Salzberg S.L."/>
            <person name="Sanchez-Gracia A."/>
            <person name="Saranga D.J."/>
            <person name="Sato H."/>
            <person name="Schaeffer S.W."/>
            <person name="Schatz M.C."/>
            <person name="Schlenke T."/>
            <person name="Schwartz R."/>
            <person name="Segarra C."/>
            <person name="Singh R.S."/>
            <person name="Sirot L."/>
            <person name="Sirota M."/>
            <person name="Sisneros N.B."/>
            <person name="Smith C.D."/>
            <person name="Smith T.F."/>
            <person name="Spieth J."/>
            <person name="Stage D.E."/>
            <person name="Stark A."/>
            <person name="Stephan W."/>
            <person name="Strausberg R.L."/>
            <person name="Strempel S."/>
            <person name="Sturgill D."/>
            <person name="Sutton G."/>
            <person name="Sutton G.G."/>
            <person name="Tao W."/>
            <person name="Teichmann S."/>
            <person name="Tobari Y.N."/>
            <person name="Tomimura Y."/>
            <person name="Tsolas J.M."/>
            <person name="Valente V.L."/>
            <person name="Venter E."/>
            <person name="Venter J.C."/>
            <person name="Vicario S."/>
            <person name="Vieira F.G."/>
            <person name="Vilella A.J."/>
            <person name="Villasante A."/>
            <person name="Walenz B."/>
            <person name="Wang J."/>
            <person name="Wasserman M."/>
            <person name="Watts T."/>
            <person name="Wilson D."/>
            <person name="Wilson R.K."/>
            <person name="Wing R.A."/>
            <person name="Wolfner M.F."/>
            <person name="Wong A."/>
            <person name="Wong G.K."/>
            <person name="Wu C.I."/>
            <person name="Wu G."/>
            <person name="Yamamoto D."/>
            <person name="Yang H.P."/>
            <person name="Yang S.P."/>
            <person name="Yorke J.A."/>
            <person name="Yoshida K."/>
            <person name="Zdobnov E."/>
            <person name="Zhang P."/>
            <person name="Zhang Y."/>
            <person name="Zimin A.V."/>
            <person name="Baldwin J."/>
            <person name="Abdouelleil A."/>
            <person name="Abdulkadir J."/>
            <person name="Abebe A."/>
            <person name="Abera B."/>
            <person name="Abreu J."/>
            <person name="Acer S.C."/>
            <person name="Aftuck L."/>
            <person name="Alexander A."/>
            <person name="An P."/>
            <person name="Anderson E."/>
            <person name="Anderson S."/>
            <person name="Arachi H."/>
            <person name="Azer M."/>
            <person name="Bachantsang P."/>
            <person name="Barry A."/>
            <person name="Bayul T."/>
            <person name="Berlin A."/>
            <person name="Bessette D."/>
            <person name="Bloom T."/>
            <person name="Blye J."/>
            <person name="Boguslavskiy L."/>
            <person name="Bonnet C."/>
            <person name="Boukhgalter B."/>
            <person name="Bourzgui I."/>
            <person name="Brown A."/>
            <person name="Cahill P."/>
            <person name="Channer S."/>
            <person name="Cheshatsang Y."/>
            <person name="Chuda L."/>
            <person name="Citroen M."/>
            <person name="Collymore A."/>
            <person name="Cooke P."/>
            <person name="Costello M."/>
            <person name="D'Aco K."/>
            <person name="Daza R."/>
            <person name="De Haan G."/>
            <person name="DeGray S."/>
            <person name="DeMaso C."/>
            <person name="Dhargay N."/>
            <person name="Dooley K."/>
            <person name="Dooley E."/>
            <person name="Doricent M."/>
            <person name="Dorje P."/>
            <person name="Dorjee K."/>
            <person name="Dupes A."/>
            <person name="Elong R."/>
            <person name="Falk J."/>
            <person name="Farina A."/>
            <person name="Faro S."/>
            <person name="Ferguson D."/>
            <person name="Fisher S."/>
            <person name="Foley C.D."/>
            <person name="Franke A."/>
            <person name="Friedrich D."/>
            <person name="Gadbois L."/>
            <person name="Gearin G."/>
            <person name="Gearin C.R."/>
            <person name="Giannoukos G."/>
            <person name="Goode T."/>
            <person name="Graham J."/>
            <person name="Grandbois E."/>
            <person name="Grewal S."/>
            <person name="Gyaltsen K."/>
            <person name="Hafez N."/>
            <person name="Hagos B."/>
            <person name="Hall J."/>
            <person name="Henson C."/>
            <person name="Hollinger A."/>
            <person name="Honan T."/>
            <person name="Huard M.D."/>
            <person name="Hughes L."/>
            <person name="Hurhula B."/>
            <person name="Husby M.E."/>
            <person name="Kamat A."/>
            <person name="Kanga B."/>
            <person name="Kashin S."/>
            <person name="Khazanovich D."/>
            <person name="Kisner P."/>
            <person name="Lance K."/>
            <person name="Lara M."/>
            <person name="Lee W."/>
            <person name="Lennon N."/>
            <person name="Letendre F."/>
            <person name="LeVine R."/>
            <person name="Lipovsky A."/>
            <person name="Liu X."/>
            <person name="Liu J."/>
            <person name="Liu S."/>
            <person name="Lokyitsang T."/>
            <person name="Lokyitsang Y."/>
            <person name="Lubonja R."/>
            <person name="Lui A."/>
            <person name="MacDonald P."/>
            <person name="Magnisalis V."/>
            <person name="Maru K."/>
            <person name="Matthews C."/>
            <person name="McCusker W."/>
            <person name="McDonough S."/>
            <person name="Mehta T."/>
            <person name="Meldrim J."/>
            <person name="Meneus L."/>
            <person name="Mihai O."/>
            <person name="Mihalev A."/>
            <person name="Mihova T."/>
            <person name="Mittelman R."/>
            <person name="Mlenga V."/>
            <person name="Montmayeur A."/>
            <person name="Mulrain L."/>
            <person name="Navidi A."/>
            <person name="Naylor J."/>
            <person name="Negash T."/>
            <person name="Nguyen T."/>
            <person name="Nguyen N."/>
            <person name="Nicol R."/>
            <person name="Norbu C."/>
            <person name="Norbu N."/>
            <person name="Novod N."/>
            <person name="O'Neill B."/>
            <person name="Osman S."/>
            <person name="Markiewicz E."/>
            <person name="Oyono O.L."/>
            <person name="Patti C."/>
            <person name="Phunkhang P."/>
            <person name="Pierre F."/>
            <person name="Priest M."/>
            <person name="Raghuraman S."/>
            <person name="Rege F."/>
            <person name="Reyes R."/>
            <person name="Rise C."/>
            <person name="Rogov P."/>
            <person name="Ross K."/>
            <person name="Ryan E."/>
            <person name="Settipalli S."/>
            <person name="Shea T."/>
            <person name="Sherpa N."/>
            <person name="Shi L."/>
            <person name="Shih D."/>
            <person name="Sparrow T."/>
            <person name="Spaulding J."/>
            <person name="Stalker J."/>
            <person name="Stange-Thomann N."/>
            <person name="Stavropoulos S."/>
            <person name="Stone C."/>
            <person name="Strader C."/>
            <person name="Tesfaye S."/>
            <person name="Thomson T."/>
            <person name="Thoulutsang Y."/>
            <person name="Thoulutsang D."/>
            <person name="Topham K."/>
            <person name="Topping I."/>
            <person name="Tsamla T."/>
            <person name="Vassiliev H."/>
            <person name="Vo A."/>
            <person name="Wangchuk T."/>
            <person name="Wangdi T."/>
            <person name="Weiand M."/>
            <person name="Wilkinson J."/>
            <person name="Wilson A."/>
            <person name="Yadav S."/>
            <person name="Young G."/>
            <person name="Yu Q."/>
            <person name="Zembek L."/>
            <person name="Zhong D."/>
            <person name="Zimmer A."/>
            <person name="Zwirko Z."/>
            <person name="Jaffe D.B."/>
            <person name="Alvarez P."/>
            <person name="Brockman W."/>
            <person name="Butler J."/>
            <person name="Chin C."/>
            <person name="Gnerre S."/>
            <person name="Grabherr M."/>
            <person name="Kleber M."/>
            <person name="Mauceli E."/>
            <person name="MacCallum I."/>
        </authorList>
    </citation>
    <scope>NUCLEOTIDE SEQUENCE [LARGE SCALE GENOMIC DNA]</scope>
    <source>
        <strain evidence="7">Tai18E2 / Tucson 14021-0261.01</strain>
    </source>
</reference>
<feature type="domain" description="C2H2-type" evidence="5">
    <location>
        <begin position="5"/>
        <end position="32"/>
    </location>
</feature>
<proteinExistence type="predicted"/>
<dbReference type="Gene3D" id="3.30.160.60">
    <property type="entry name" value="Classic Zinc Finger"/>
    <property type="match status" value="2"/>
</dbReference>
<dbReference type="GO" id="GO:0008270">
    <property type="term" value="F:zinc ion binding"/>
    <property type="evidence" value="ECO:0007669"/>
    <property type="project" value="UniProtKB-KW"/>
</dbReference>
<dbReference type="SMR" id="A0A0R1E8W9"/>
<dbReference type="FunFam" id="3.30.160.60:FF:000065">
    <property type="entry name" value="B-cell CLL/lymphoma 6, member B"/>
    <property type="match status" value="1"/>
</dbReference>
<dbReference type="Pfam" id="PF00096">
    <property type="entry name" value="zf-C2H2"/>
    <property type="match status" value="2"/>
</dbReference>
<dbReference type="GO" id="GO:0000978">
    <property type="term" value="F:RNA polymerase II cis-regulatory region sequence-specific DNA binding"/>
    <property type="evidence" value="ECO:0007669"/>
    <property type="project" value="TreeGrafter"/>
</dbReference>
<gene>
    <name evidence="6" type="primary">Dyak\GE28174</name>
    <name evidence="6" type="synonym">GE28174</name>
    <name evidence="6" type="ORF">Dyak_GE28174</name>
</gene>
<dbReference type="FunFam" id="3.30.160.60:FF:003287">
    <property type="entry name" value="Zgc:113343"/>
    <property type="match status" value="1"/>
</dbReference>
<evidence type="ECO:0000256" key="3">
    <source>
        <dbReference type="ARBA" id="ARBA00022833"/>
    </source>
</evidence>
<dbReference type="GO" id="GO:0000981">
    <property type="term" value="F:DNA-binding transcription factor activity, RNA polymerase II-specific"/>
    <property type="evidence" value="ECO:0007669"/>
    <property type="project" value="TreeGrafter"/>
</dbReference>
<dbReference type="InterPro" id="IPR013087">
    <property type="entry name" value="Znf_C2H2_type"/>
</dbReference>
<dbReference type="SUPFAM" id="SSF57667">
    <property type="entry name" value="beta-beta-alpha zinc fingers"/>
    <property type="match status" value="2"/>
</dbReference>
<dbReference type="PROSITE" id="PS00028">
    <property type="entry name" value="ZINC_FINGER_C2H2_1"/>
    <property type="match status" value="3"/>
</dbReference>
<dbReference type="PROSITE" id="PS50157">
    <property type="entry name" value="ZINC_FINGER_C2H2_2"/>
    <property type="match status" value="3"/>
</dbReference>
<dbReference type="PANTHER" id="PTHR23235:SF120">
    <property type="entry name" value="KRUPPEL-LIKE FACTOR 15"/>
    <property type="match status" value="1"/>
</dbReference>
<reference evidence="6 7" key="2">
    <citation type="journal article" date="2007" name="PLoS Biol.">
        <title>Principles of genome evolution in the Drosophila melanogaster species group.</title>
        <authorList>
            <person name="Ranz J.M."/>
            <person name="Maurin D."/>
            <person name="Chan Y.S."/>
            <person name="von Grotthuss M."/>
            <person name="Hillier L.W."/>
            <person name="Roote J."/>
            <person name="Ashburner M."/>
            <person name="Bergman C.M."/>
        </authorList>
    </citation>
    <scope>NUCLEOTIDE SEQUENCE [LARGE SCALE GENOMIC DNA]</scope>
    <source>
        <strain evidence="7">Tai18E2 / Tucson 14021-0261.01</strain>
    </source>
</reference>
<dbReference type="PANTHER" id="PTHR23235">
    <property type="entry name" value="KRUEPPEL-LIKE TRANSCRIPTION FACTOR"/>
    <property type="match status" value="1"/>
</dbReference>
<dbReference type="Proteomes" id="UP000002282">
    <property type="component" value="Unassembled WGS sequence"/>
</dbReference>
<dbReference type="InterPro" id="IPR036236">
    <property type="entry name" value="Znf_C2H2_sf"/>
</dbReference>
<dbReference type="KEGG" id="dya:Dyak_GE28174"/>
<evidence type="ECO:0000256" key="2">
    <source>
        <dbReference type="ARBA" id="ARBA00022771"/>
    </source>
</evidence>
<dbReference type="SMART" id="SM00355">
    <property type="entry name" value="ZnF_C2H2"/>
    <property type="match status" value="3"/>
</dbReference>
<evidence type="ECO:0000259" key="5">
    <source>
        <dbReference type="PROSITE" id="PS50157"/>
    </source>
</evidence>
<name>A0A0R1E8W9_DROYA</name>
<evidence type="ECO:0000313" key="6">
    <source>
        <dbReference type="EMBL" id="KRK05691.1"/>
    </source>
</evidence>
<protein>
    <recommendedName>
        <fullName evidence="5">C2H2-type domain-containing protein</fullName>
    </recommendedName>
</protein>
<organism evidence="6 7">
    <name type="scientific">Drosophila yakuba</name>
    <name type="common">Fruit fly</name>
    <dbReference type="NCBI Taxonomy" id="7245"/>
    <lineage>
        <taxon>Eukaryota</taxon>
        <taxon>Metazoa</taxon>
        <taxon>Ecdysozoa</taxon>
        <taxon>Arthropoda</taxon>
        <taxon>Hexapoda</taxon>
        <taxon>Insecta</taxon>
        <taxon>Pterygota</taxon>
        <taxon>Neoptera</taxon>
        <taxon>Endopterygota</taxon>
        <taxon>Diptera</taxon>
        <taxon>Brachycera</taxon>
        <taxon>Muscomorpha</taxon>
        <taxon>Ephydroidea</taxon>
        <taxon>Drosophilidae</taxon>
        <taxon>Drosophila</taxon>
        <taxon>Sophophora</taxon>
    </lineage>
</organism>
<keyword evidence="7" id="KW-1185">Reference proteome</keyword>
<sequence length="162" mass="18439">TNKAFECTVCGKGLARKDKLTIHMRIHTGEKPYICEVCNKAFARRDKLVIHMNKFKHVTPTNIAPLGKRLNNMVKKKEQPDPPPEDNKQSLELQLQQQAVQVAAQNIIVQSAQGAPTSIPGIIIPHHQQQLSWTCELCGRMFSSRDEWSIHAKSHLEVRRCR</sequence>
<feature type="domain" description="C2H2-type" evidence="5">
    <location>
        <begin position="33"/>
        <end position="62"/>
    </location>
</feature>
<dbReference type="Pfam" id="PF13894">
    <property type="entry name" value="zf-C2H2_4"/>
    <property type="match status" value="1"/>
</dbReference>
<evidence type="ECO:0000313" key="7">
    <source>
        <dbReference type="Proteomes" id="UP000002282"/>
    </source>
</evidence>
<accession>A0A0R1E8W9</accession>
<evidence type="ECO:0000256" key="1">
    <source>
        <dbReference type="ARBA" id="ARBA00022723"/>
    </source>
</evidence>
<evidence type="ECO:0000256" key="4">
    <source>
        <dbReference type="PROSITE-ProRule" id="PRU00042"/>
    </source>
</evidence>
<dbReference type="EMBL" id="CH897657">
    <property type="protein sequence ID" value="KRK05691.1"/>
    <property type="molecule type" value="Genomic_DNA"/>
</dbReference>
<dbReference type="OrthoDB" id="654211at2759"/>
<feature type="non-terminal residue" evidence="6">
    <location>
        <position position="1"/>
    </location>
</feature>
<keyword evidence="1" id="KW-0479">Metal-binding</keyword>
<keyword evidence="2 4" id="KW-0863">Zinc-finger</keyword>
<dbReference type="AlphaFoldDB" id="A0A0R1E8W9"/>
<keyword evidence="3" id="KW-0862">Zinc</keyword>
<feature type="domain" description="C2H2-type" evidence="5">
    <location>
        <begin position="133"/>
        <end position="160"/>
    </location>
</feature>